<protein>
    <submittedName>
        <fullName evidence="1">Uncharacterized protein</fullName>
    </submittedName>
</protein>
<proteinExistence type="predicted"/>
<dbReference type="AlphaFoldDB" id="A0A162PCK1"/>
<evidence type="ECO:0000313" key="2">
    <source>
        <dbReference type="Proteomes" id="UP000076858"/>
    </source>
</evidence>
<accession>A0A162PCK1</accession>
<gene>
    <name evidence="1" type="ORF">APZ42_015322</name>
</gene>
<keyword evidence="2" id="KW-1185">Reference proteome</keyword>
<name>A0A162PCK1_9CRUS</name>
<comment type="caution">
    <text evidence="1">The sequence shown here is derived from an EMBL/GenBank/DDBJ whole genome shotgun (WGS) entry which is preliminary data.</text>
</comment>
<evidence type="ECO:0000313" key="1">
    <source>
        <dbReference type="EMBL" id="KZS18733.1"/>
    </source>
</evidence>
<dbReference type="Proteomes" id="UP000076858">
    <property type="component" value="Unassembled WGS sequence"/>
</dbReference>
<organism evidence="1 2">
    <name type="scientific">Daphnia magna</name>
    <dbReference type="NCBI Taxonomy" id="35525"/>
    <lineage>
        <taxon>Eukaryota</taxon>
        <taxon>Metazoa</taxon>
        <taxon>Ecdysozoa</taxon>
        <taxon>Arthropoda</taxon>
        <taxon>Crustacea</taxon>
        <taxon>Branchiopoda</taxon>
        <taxon>Diplostraca</taxon>
        <taxon>Cladocera</taxon>
        <taxon>Anomopoda</taxon>
        <taxon>Daphniidae</taxon>
        <taxon>Daphnia</taxon>
    </lineage>
</organism>
<reference evidence="1 2" key="1">
    <citation type="submission" date="2016-03" db="EMBL/GenBank/DDBJ databases">
        <title>EvidentialGene: Evidence-directed Construction of Genes on Genomes.</title>
        <authorList>
            <person name="Gilbert D.G."/>
            <person name="Choi J.-H."/>
            <person name="Mockaitis K."/>
            <person name="Colbourne J."/>
            <person name="Pfrender M."/>
        </authorList>
    </citation>
    <scope>NUCLEOTIDE SEQUENCE [LARGE SCALE GENOMIC DNA]</scope>
    <source>
        <strain evidence="1 2">Xinb3</strain>
        <tissue evidence="1">Complete organism</tissue>
    </source>
</reference>
<sequence>MMKQTNSKPSRRSPLLLFVIRFVHFRQISLISSEMYALEKFHIIVTKAVKTLFHLLFFFLEGKWQTHPEVF</sequence>
<dbReference type="EMBL" id="LRGB01000512">
    <property type="protein sequence ID" value="KZS18733.1"/>
    <property type="molecule type" value="Genomic_DNA"/>
</dbReference>